<dbReference type="Pfam" id="PF00697">
    <property type="entry name" value="PRAI"/>
    <property type="match status" value="1"/>
</dbReference>
<organism evidence="11 12">
    <name type="scientific">Roseimicrobium gellanilyticum</name>
    <dbReference type="NCBI Taxonomy" id="748857"/>
    <lineage>
        <taxon>Bacteria</taxon>
        <taxon>Pseudomonadati</taxon>
        <taxon>Verrucomicrobiota</taxon>
        <taxon>Verrucomicrobiia</taxon>
        <taxon>Verrucomicrobiales</taxon>
        <taxon>Verrucomicrobiaceae</taxon>
        <taxon>Roseimicrobium</taxon>
    </lineage>
</organism>
<evidence type="ECO:0000256" key="4">
    <source>
        <dbReference type="ARBA" id="ARBA00022272"/>
    </source>
</evidence>
<protein>
    <recommendedName>
        <fullName evidence="4 9">N-(5'-phosphoribosyl)anthranilate isomerase</fullName>
        <shortName evidence="9">PRAI</shortName>
        <ecNumber evidence="3 9">5.3.1.24</ecNumber>
    </recommendedName>
</protein>
<dbReference type="EC" id="5.3.1.24" evidence="3 9"/>
<dbReference type="InterPro" id="IPR013785">
    <property type="entry name" value="Aldolase_TIM"/>
</dbReference>
<keyword evidence="12" id="KW-1185">Reference proteome</keyword>
<gene>
    <name evidence="9" type="primary">trpF</name>
    <name evidence="11" type="ORF">DES53_107353</name>
</gene>
<feature type="domain" description="N-(5'phosphoribosyl) anthranilate isomerase (PRAI)" evidence="10">
    <location>
        <begin position="18"/>
        <end position="219"/>
    </location>
</feature>
<evidence type="ECO:0000313" key="11">
    <source>
        <dbReference type="EMBL" id="RBP41520.1"/>
    </source>
</evidence>
<comment type="caution">
    <text evidence="11">The sequence shown here is derived from an EMBL/GenBank/DDBJ whole genome shotgun (WGS) entry which is preliminary data.</text>
</comment>
<evidence type="ECO:0000259" key="10">
    <source>
        <dbReference type="Pfam" id="PF00697"/>
    </source>
</evidence>
<evidence type="ECO:0000256" key="6">
    <source>
        <dbReference type="ARBA" id="ARBA00022822"/>
    </source>
</evidence>
<keyword evidence="7 9" id="KW-0057">Aromatic amino acid biosynthesis</keyword>
<keyword evidence="5 9" id="KW-0028">Amino-acid biosynthesis</keyword>
<dbReference type="InterPro" id="IPR001240">
    <property type="entry name" value="PRAI_dom"/>
</dbReference>
<dbReference type="GO" id="GO:0000162">
    <property type="term" value="P:L-tryptophan biosynthetic process"/>
    <property type="evidence" value="ECO:0007669"/>
    <property type="project" value="UniProtKB-UniRule"/>
</dbReference>
<sequence>MSESNPSSPILPHENCRVKICGVTQREQALAIAELGVDYLGLNFWPKSKRHLPLESALTWAREIPGTTKLVGLFVNAEANDVQDTAASVGLSFVQLHGDETPDFCARLVEQGLNVIKAIQVKDESSLDGVAAFPVQNILLDAYHPGMRGGIGETFPWKLAQEFKQRYPERHLWLAGGLTPENVAEAVAGVHPQVVDVASGVEDASPGVKNLEKVRRFIEATRTGAAVN</sequence>
<proteinExistence type="inferred from homology"/>
<accession>A0A366HHI5</accession>
<dbReference type="NCBIfam" id="NF002298">
    <property type="entry name" value="PRK01222.1-4"/>
    <property type="match status" value="1"/>
</dbReference>
<keyword evidence="8 9" id="KW-0413">Isomerase</keyword>
<evidence type="ECO:0000313" key="12">
    <source>
        <dbReference type="Proteomes" id="UP000253426"/>
    </source>
</evidence>
<comment type="pathway">
    <text evidence="2 9">Amino-acid biosynthesis; L-tryptophan biosynthesis; L-tryptophan from chorismate: step 3/5.</text>
</comment>
<comment type="similarity">
    <text evidence="9">Belongs to the TrpF family.</text>
</comment>
<dbReference type="Proteomes" id="UP000253426">
    <property type="component" value="Unassembled WGS sequence"/>
</dbReference>
<dbReference type="AlphaFoldDB" id="A0A366HHI5"/>
<dbReference type="GO" id="GO:0004640">
    <property type="term" value="F:phosphoribosylanthranilate isomerase activity"/>
    <property type="evidence" value="ECO:0007669"/>
    <property type="project" value="UniProtKB-UniRule"/>
</dbReference>
<evidence type="ECO:0000256" key="3">
    <source>
        <dbReference type="ARBA" id="ARBA00012572"/>
    </source>
</evidence>
<dbReference type="CDD" id="cd00405">
    <property type="entry name" value="PRAI"/>
    <property type="match status" value="1"/>
</dbReference>
<dbReference type="HAMAP" id="MF_00135">
    <property type="entry name" value="PRAI"/>
    <property type="match status" value="1"/>
</dbReference>
<name>A0A366HHI5_9BACT</name>
<evidence type="ECO:0000256" key="9">
    <source>
        <dbReference type="HAMAP-Rule" id="MF_00135"/>
    </source>
</evidence>
<dbReference type="EMBL" id="QNRR01000007">
    <property type="protein sequence ID" value="RBP41520.1"/>
    <property type="molecule type" value="Genomic_DNA"/>
</dbReference>
<dbReference type="SUPFAM" id="SSF51366">
    <property type="entry name" value="Ribulose-phoshate binding barrel"/>
    <property type="match status" value="1"/>
</dbReference>
<evidence type="ECO:0000256" key="5">
    <source>
        <dbReference type="ARBA" id="ARBA00022605"/>
    </source>
</evidence>
<dbReference type="InterPro" id="IPR044643">
    <property type="entry name" value="TrpF_fam"/>
</dbReference>
<evidence type="ECO:0000256" key="8">
    <source>
        <dbReference type="ARBA" id="ARBA00023235"/>
    </source>
</evidence>
<dbReference type="RefSeq" id="WP_113960143.1">
    <property type="nucleotide sequence ID" value="NZ_QNRR01000007.1"/>
</dbReference>
<dbReference type="InterPro" id="IPR011060">
    <property type="entry name" value="RibuloseP-bd_barrel"/>
</dbReference>
<evidence type="ECO:0000256" key="7">
    <source>
        <dbReference type="ARBA" id="ARBA00023141"/>
    </source>
</evidence>
<keyword evidence="6 9" id="KW-0822">Tryptophan biosynthesis</keyword>
<reference evidence="11 12" key="1">
    <citation type="submission" date="2018-06" db="EMBL/GenBank/DDBJ databases">
        <title>Genomic Encyclopedia of Type Strains, Phase IV (KMG-IV): sequencing the most valuable type-strain genomes for metagenomic binning, comparative biology and taxonomic classification.</title>
        <authorList>
            <person name="Goeker M."/>
        </authorList>
    </citation>
    <scope>NUCLEOTIDE SEQUENCE [LARGE SCALE GENOMIC DNA]</scope>
    <source>
        <strain evidence="11 12">DSM 25532</strain>
    </source>
</reference>
<evidence type="ECO:0000256" key="2">
    <source>
        <dbReference type="ARBA" id="ARBA00004664"/>
    </source>
</evidence>
<comment type="catalytic activity">
    <reaction evidence="1 9">
        <text>N-(5-phospho-beta-D-ribosyl)anthranilate = 1-(2-carboxyphenylamino)-1-deoxy-D-ribulose 5-phosphate</text>
        <dbReference type="Rhea" id="RHEA:21540"/>
        <dbReference type="ChEBI" id="CHEBI:18277"/>
        <dbReference type="ChEBI" id="CHEBI:58613"/>
        <dbReference type="EC" id="5.3.1.24"/>
    </reaction>
</comment>
<dbReference type="UniPathway" id="UPA00035">
    <property type="reaction ID" value="UER00042"/>
</dbReference>
<dbReference type="PANTHER" id="PTHR42894:SF1">
    <property type="entry name" value="N-(5'-PHOSPHORIBOSYL)ANTHRANILATE ISOMERASE"/>
    <property type="match status" value="1"/>
</dbReference>
<dbReference type="PANTHER" id="PTHR42894">
    <property type="entry name" value="N-(5'-PHOSPHORIBOSYL)ANTHRANILATE ISOMERASE"/>
    <property type="match status" value="1"/>
</dbReference>
<evidence type="ECO:0000256" key="1">
    <source>
        <dbReference type="ARBA" id="ARBA00001164"/>
    </source>
</evidence>
<dbReference type="Gene3D" id="3.20.20.70">
    <property type="entry name" value="Aldolase class I"/>
    <property type="match status" value="1"/>
</dbReference>
<dbReference type="OrthoDB" id="9786954at2"/>